<dbReference type="SUPFAM" id="SSF49299">
    <property type="entry name" value="PKD domain"/>
    <property type="match status" value="1"/>
</dbReference>
<dbReference type="RefSeq" id="WP_132069756.1">
    <property type="nucleotide sequence ID" value="NZ_SMLH01000002.1"/>
</dbReference>
<feature type="signal peptide" evidence="1">
    <location>
        <begin position="1"/>
        <end position="20"/>
    </location>
</feature>
<evidence type="ECO:0000259" key="2">
    <source>
        <dbReference type="PROSITE" id="PS50093"/>
    </source>
</evidence>
<comment type="caution">
    <text evidence="3">The sequence shown here is derived from an EMBL/GenBank/DDBJ whole genome shotgun (WGS) entry which is preliminary data.</text>
</comment>
<sequence length="1124" mass="125036">MKRILLFLFFTFSFTMQSQCFDCAKNLGGWNGDATADLKKTSDGIYLAKNGGNFGDWMSIYKYDFNCNLVWKKEIDERSLYISKLVIDSQDNIYVLFTWYNAHNAVGPFPQLFSGLPMYPGLNLLKFDKNGNFVWNRSIGNGADYGMRDIYIHNDIIYITGTFYTGITINNQITLTNTAYTGYYVYHPLLFIAKFDLNGNLKEAKKFGTSNDDYTSSEMDKNGDLYFSRYSSSNSNYTHSDIDKIDTNLNVLWSKEISNNKTKNESFYRPTLLYYNPTNDKLYLWGAFYKLVDILGTIYTDPNTGFYLTQSILSEFNITTGNLERIKQINNSSSLDIPGMDGNSSGNTAYLTEKGNELYIFSSFTGTMTFPNATIKSRTYTSGASVYNNEDLVLFKVNLNNFESEFILKSSGTNYYSQGMSTDAANPILFNGNDLYLTASFQSSPLTINGSVINNNSGNNASDVMFYKYKLDASTATGEIIAENTCFNTLTNFNVNGTFDSITWDFNDPNSSSNSATINNPTHQFSSSGTYHIKVIINCGTDSQTLEKDITITNAPSINSVNPIYACESISGSGISNSFDTSNINSEIIGNQSNLVVEYFDSNGNTLPSPLPNPYTNKNKNEETIIIRSSFQGNPYCFVETNLKLYTIAKPLAPTTTSTQNFCIQQNVTLNDIAISGQNIKWYDALTNGTLLLNTTSLQNGTTYYASQTINGCQSDRIPVLINIQNTSAPTGNASQTFCSSQNPTLDTIVVSGTVIKWYNASGTLLPNSTPLQDGATYYASQTENSCESPNKLAITVSLINTLPANNYAELFCDDLNDGSEKVNLSDYNSKLISSTSGYTFYYYSTILGAENQLAANQITNFSNYNLVVGDNKIYVRINSNNPCYAIVELKLTLLSKPIISIQDIVPICENNTITIDAGSGSDIYLWSTGATTSSIMVSTPGNFSVTVTNNYSTISCSSIKNFEVRKSNIATITSVETKDWTDKENIITIFASGAGDFEYSIDGIHFQDNNQFSALYSGEYTLHVRDKNGCGTATDEVFLLMYPKYFTPNGDGFNDTWNIKFSDLETNLTVKIFDRYGKLIKELIQNGAWNGTMNEHELAPDDYWFVATRADGKEYKGHFSLKR</sequence>
<name>A0ABY2DSR1_9FLAO</name>
<dbReference type="PROSITE" id="PS50093">
    <property type="entry name" value="PKD"/>
    <property type="match status" value="1"/>
</dbReference>
<organism evidence="3 4">
    <name type="scientific">Flavobacterium ranwuense</name>
    <dbReference type="NCBI Taxonomy" id="2541725"/>
    <lineage>
        <taxon>Bacteria</taxon>
        <taxon>Pseudomonadati</taxon>
        <taxon>Bacteroidota</taxon>
        <taxon>Flavobacteriia</taxon>
        <taxon>Flavobacteriales</taxon>
        <taxon>Flavobacteriaceae</taxon>
        <taxon>Flavobacterium</taxon>
    </lineage>
</organism>
<dbReference type="Pfam" id="PF19081">
    <property type="entry name" value="Ig_7"/>
    <property type="match status" value="1"/>
</dbReference>
<dbReference type="NCBIfam" id="TIGR04131">
    <property type="entry name" value="Bac_Flav_CTERM"/>
    <property type="match status" value="1"/>
</dbReference>
<keyword evidence="1" id="KW-0732">Signal</keyword>
<dbReference type="InterPro" id="IPR000601">
    <property type="entry name" value="PKD_dom"/>
</dbReference>
<feature type="chain" id="PRO_5046720996" evidence="1">
    <location>
        <begin position="21"/>
        <end position="1124"/>
    </location>
</feature>
<dbReference type="InterPro" id="IPR035986">
    <property type="entry name" value="PKD_dom_sf"/>
</dbReference>
<dbReference type="InterPro" id="IPR044023">
    <property type="entry name" value="Ig_7"/>
</dbReference>
<protein>
    <submittedName>
        <fullName evidence="3">T9SS type B sorting domain-containing protein</fullName>
    </submittedName>
</protein>
<proteinExistence type="predicted"/>
<evidence type="ECO:0000313" key="4">
    <source>
        <dbReference type="Proteomes" id="UP000294685"/>
    </source>
</evidence>
<dbReference type="Pfam" id="PF13585">
    <property type="entry name" value="CHU_C"/>
    <property type="match status" value="1"/>
</dbReference>
<dbReference type="Proteomes" id="UP000294685">
    <property type="component" value="Unassembled WGS sequence"/>
</dbReference>
<dbReference type="InterPro" id="IPR013783">
    <property type="entry name" value="Ig-like_fold"/>
</dbReference>
<evidence type="ECO:0000256" key="1">
    <source>
        <dbReference type="SAM" id="SignalP"/>
    </source>
</evidence>
<accession>A0ABY2DSR1</accession>
<dbReference type="CDD" id="cd00146">
    <property type="entry name" value="PKD"/>
    <property type="match status" value="1"/>
</dbReference>
<gene>
    <name evidence="3" type="ORF">E0I61_04680</name>
</gene>
<dbReference type="InterPro" id="IPR026341">
    <property type="entry name" value="T9SS_type_B"/>
</dbReference>
<dbReference type="EMBL" id="SMLH01000002">
    <property type="protein sequence ID" value="TDE30293.1"/>
    <property type="molecule type" value="Genomic_DNA"/>
</dbReference>
<reference evidence="3 4" key="1">
    <citation type="submission" date="2019-03" db="EMBL/GenBank/DDBJ databases">
        <title>Novel species of Flavobacterium.</title>
        <authorList>
            <person name="Liu Q."/>
            <person name="Xin Y.-H."/>
        </authorList>
    </citation>
    <scope>NUCLEOTIDE SEQUENCE [LARGE SCALE GENOMIC DNA]</scope>
    <source>
        <strain evidence="3 4">LB2P22</strain>
    </source>
</reference>
<dbReference type="Gene3D" id="2.60.40.10">
    <property type="entry name" value="Immunoglobulins"/>
    <property type="match status" value="1"/>
</dbReference>
<keyword evidence="4" id="KW-1185">Reference proteome</keyword>
<evidence type="ECO:0000313" key="3">
    <source>
        <dbReference type="EMBL" id="TDE30293.1"/>
    </source>
</evidence>
<feature type="domain" description="PKD" evidence="2">
    <location>
        <begin position="501"/>
        <end position="553"/>
    </location>
</feature>